<dbReference type="SUPFAM" id="SSF55729">
    <property type="entry name" value="Acyl-CoA N-acyltransferases (Nat)"/>
    <property type="match status" value="1"/>
</dbReference>
<dbReference type="PROSITE" id="PS51186">
    <property type="entry name" value="GNAT"/>
    <property type="match status" value="1"/>
</dbReference>
<dbReference type="RefSeq" id="WP_317746677.1">
    <property type="nucleotide sequence ID" value="NZ_JAWLUP010000040.1"/>
</dbReference>
<proteinExistence type="predicted"/>
<dbReference type="Pfam" id="PF00583">
    <property type="entry name" value="Acetyltransf_1"/>
    <property type="match status" value="1"/>
</dbReference>
<organism evidence="2 3">
    <name type="scientific">Rhodococcus oxybenzonivorans</name>
    <dbReference type="NCBI Taxonomy" id="1990687"/>
    <lineage>
        <taxon>Bacteria</taxon>
        <taxon>Bacillati</taxon>
        <taxon>Actinomycetota</taxon>
        <taxon>Actinomycetes</taxon>
        <taxon>Mycobacteriales</taxon>
        <taxon>Nocardiaceae</taxon>
        <taxon>Rhodococcus</taxon>
    </lineage>
</organism>
<comment type="caution">
    <text evidence="2">The sequence shown here is derived from an EMBL/GenBank/DDBJ whole genome shotgun (WGS) entry which is preliminary data.</text>
</comment>
<evidence type="ECO:0000313" key="2">
    <source>
        <dbReference type="EMBL" id="MDV7266127.1"/>
    </source>
</evidence>
<dbReference type="EMBL" id="JAWLUP010000040">
    <property type="protein sequence ID" value="MDV7266127.1"/>
    <property type="molecule type" value="Genomic_DNA"/>
</dbReference>
<dbReference type="InterPro" id="IPR000182">
    <property type="entry name" value="GNAT_dom"/>
</dbReference>
<name>A0AAE4V0P0_9NOCA</name>
<evidence type="ECO:0000259" key="1">
    <source>
        <dbReference type="PROSITE" id="PS51186"/>
    </source>
</evidence>
<accession>A0AAE4V0P0</accession>
<dbReference type="Proteomes" id="UP001185863">
    <property type="component" value="Unassembled WGS sequence"/>
</dbReference>
<dbReference type="Gene3D" id="3.40.630.30">
    <property type="match status" value="1"/>
</dbReference>
<sequence>MAVTVEQAVLDQAEDIVQMHWDAEDWLAEQQIDPPCRGDVSLADVREQIEAGEWRVARSGGIVAGALRVLRADPDIWVDDEIPATYVARVMTDRRHASPGLGAQLLRWVDEHARSEAVSVVRLECVETNSRLRTYYEEQGFFLVGRRDFEVEWPSVVLLEKAVR</sequence>
<evidence type="ECO:0000313" key="3">
    <source>
        <dbReference type="Proteomes" id="UP001185863"/>
    </source>
</evidence>
<reference evidence="2" key="1">
    <citation type="submission" date="2023-10" db="EMBL/GenBank/DDBJ databases">
        <title>Development of a sustainable strategy for remediation of hydrocarbon-contaminated territories based on the waste exchange concept.</title>
        <authorList>
            <person name="Krivoruchko A."/>
        </authorList>
    </citation>
    <scope>NUCLEOTIDE SEQUENCE</scope>
    <source>
        <strain evidence="2">IEGM 68</strain>
    </source>
</reference>
<protein>
    <submittedName>
        <fullName evidence="2">GNAT family N-acetyltransferase</fullName>
    </submittedName>
</protein>
<dbReference type="AlphaFoldDB" id="A0AAE4V0P0"/>
<gene>
    <name evidence="2" type="ORF">R4315_16495</name>
</gene>
<feature type="domain" description="N-acetyltransferase" evidence="1">
    <location>
        <begin position="14"/>
        <end position="164"/>
    </location>
</feature>
<dbReference type="InterPro" id="IPR016181">
    <property type="entry name" value="Acyl_CoA_acyltransferase"/>
</dbReference>
<dbReference type="GO" id="GO:0016747">
    <property type="term" value="F:acyltransferase activity, transferring groups other than amino-acyl groups"/>
    <property type="evidence" value="ECO:0007669"/>
    <property type="project" value="InterPro"/>
</dbReference>